<dbReference type="AlphaFoldDB" id="A0AAV8UXS8"/>
<comment type="subcellular location">
    <subcellularLocation>
        <location evidence="1">Membrane</location>
        <topology evidence="1">Multi-pass membrane protein</topology>
    </subcellularLocation>
</comment>
<dbReference type="Proteomes" id="UP001157974">
    <property type="component" value="Unassembled WGS sequence"/>
</dbReference>
<feature type="transmembrane region" description="Helical" evidence="6">
    <location>
        <begin position="251"/>
        <end position="270"/>
    </location>
</feature>
<protein>
    <recommendedName>
        <fullName evidence="9">Bile acid:sodium symporter</fullName>
    </recommendedName>
</protein>
<dbReference type="EMBL" id="JAMWBK010000002">
    <property type="protein sequence ID" value="KAJ8907304.1"/>
    <property type="molecule type" value="Genomic_DNA"/>
</dbReference>
<keyword evidence="5 6" id="KW-0472">Membrane</keyword>
<dbReference type="GO" id="GO:0016020">
    <property type="term" value="C:membrane"/>
    <property type="evidence" value="ECO:0007669"/>
    <property type="project" value="UniProtKB-SubCell"/>
</dbReference>
<comment type="caution">
    <text evidence="7">The sequence shown here is derived from an EMBL/GenBank/DDBJ whole genome shotgun (WGS) entry which is preliminary data.</text>
</comment>
<organism evidence="7 8">
    <name type="scientific">Rhodosorus marinus</name>
    <dbReference type="NCBI Taxonomy" id="101924"/>
    <lineage>
        <taxon>Eukaryota</taxon>
        <taxon>Rhodophyta</taxon>
        <taxon>Stylonematophyceae</taxon>
        <taxon>Stylonematales</taxon>
        <taxon>Stylonemataceae</taxon>
        <taxon>Rhodosorus</taxon>
    </lineage>
</organism>
<comment type="similarity">
    <text evidence="2">Belongs to the bile acid:sodium symporter (BASS) (TC 2.A.28) family.</text>
</comment>
<evidence type="ECO:0000256" key="2">
    <source>
        <dbReference type="ARBA" id="ARBA00006528"/>
    </source>
</evidence>
<keyword evidence="4 6" id="KW-1133">Transmembrane helix</keyword>
<keyword evidence="3 6" id="KW-0812">Transmembrane</keyword>
<accession>A0AAV8UXS8</accession>
<evidence type="ECO:0008006" key="9">
    <source>
        <dbReference type="Google" id="ProtNLM"/>
    </source>
</evidence>
<keyword evidence="8" id="KW-1185">Reference proteome</keyword>
<dbReference type="InterPro" id="IPR038770">
    <property type="entry name" value="Na+/solute_symporter_sf"/>
</dbReference>
<evidence type="ECO:0000313" key="8">
    <source>
        <dbReference type="Proteomes" id="UP001157974"/>
    </source>
</evidence>
<feature type="transmembrane region" description="Helical" evidence="6">
    <location>
        <begin position="221"/>
        <end position="239"/>
    </location>
</feature>
<dbReference type="PANTHER" id="PTHR10361">
    <property type="entry name" value="SODIUM-BILE ACID COTRANSPORTER"/>
    <property type="match status" value="1"/>
</dbReference>
<sequence>MASLLFLPSAHRVWTRSSGTAKSPMNKSAAFAISARRLSVLRRADARGDDGISMKSSGPSPLQLFTNLFPLWSLGSSALGVVFPAAFVGVKDIYLTLGLGALMLSMGLTLSFADLSRASSKWRELCICFIGCYMFVPATALILTKLFTLSREFQVGLILLGIVSGGQASNLCTYIAGGDTALSVAMTTLTTFSAIFMLPMLSKVLIGQIIPIDVIGVAKSAVQVVLFPIFLGVGFNAFFPQATRRIEPGLPVAGILATCFLVTVSIAKTSAALKSYFLFLLAPVVILHLCGGLFGYLLPKSLSMGEKESRTLAIETAFKSPALSFVLATKHFQDFGVRVPSAVSIVALAPLVAMLAVYLRSKPVVEPSSPVPSESG</sequence>
<evidence type="ECO:0000256" key="4">
    <source>
        <dbReference type="ARBA" id="ARBA00022989"/>
    </source>
</evidence>
<proteinExistence type="inferred from homology"/>
<dbReference type="Pfam" id="PF01758">
    <property type="entry name" value="SBF"/>
    <property type="match status" value="1"/>
</dbReference>
<reference evidence="7 8" key="1">
    <citation type="journal article" date="2023" name="Nat. Commun.">
        <title>Origin of minicircular mitochondrial genomes in red algae.</title>
        <authorList>
            <person name="Lee Y."/>
            <person name="Cho C.H."/>
            <person name="Lee Y.M."/>
            <person name="Park S.I."/>
            <person name="Yang J.H."/>
            <person name="West J.A."/>
            <person name="Bhattacharya D."/>
            <person name="Yoon H.S."/>
        </authorList>
    </citation>
    <scope>NUCLEOTIDE SEQUENCE [LARGE SCALE GENOMIC DNA]</scope>
    <source>
        <strain evidence="7 8">CCMP1338</strain>
        <tissue evidence="7">Whole cell</tissue>
    </source>
</reference>
<name>A0AAV8UXS8_9RHOD</name>
<dbReference type="PANTHER" id="PTHR10361:SF30">
    <property type="entry name" value="SODIUM_METABOLITE COTRANSPORTER BASS6, CHLOROPLASTIC-RELATED"/>
    <property type="match status" value="1"/>
</dbReference>
<feature type="transmembrane region" description="Helical" evidence="6">
    <location>
        <begin position="182"/>
        <end position="201"/>
    </location>
</feature>
<feature type="transmembrane region" description="Helical" evidence="6">
    <location>
        <begin position="153"/>
        <end position="175"/>
    </location>
</feature>
<feature type="transmembrane region" description="Helical" evidence="6">
    <location>
        <begin position="339"/>
        <end position="359"/>
    </location>
</feature>
<gene>
    <name evidence="7" type="ORF">NDN08_007418</name>
</gene>
<evidence type="ECO:0000313" key="7">
    <source>
        <dbReference type="EMBL" id="KAJ8907304.1"/>
    </source>
</evidence>
<evidence type="ECO:0000256" key="6">
    <source>
        <dbReference type="SAM" id="Phobius"/>
    </source>
</evidence>
<evidence type="ECO:0000256" key="3">
    <source>
        <dbReference type="ARBA" id="ARBA00022692"/>
    </source>
</evidence>
<dbReference type="InterPro" id="IPR002657">
    <property type="entry name" value="BilAc:Na_symport/Acr3"/>
</dbReference>
<evidence type="ECO:0000256" key="5">
    <source>
        <dbReference type="ARBA" id="ARBA00023136"/>
    </source>
</evidence>
<dbReference type="Gene3D" id="1.20.1530.20">
    <property type="match status" value="1"/>
</dbReference>
<feature type="transmembrane region" description="Helical" evidence="6">
    <location>
        <begin position="125"/>
        <end position="147"/>
    </location>
</feature>
<dbReference type="InterPro" id="IPR004710">
    <property type="entry name" value="Bilac:Na_transpt"/>
</dbReference>
<feature type="transmembrane region" description="Helical" evidence="6">
    <location>
        <begin position="64"/>
        <end position="87"/>
    </location>
</feature>
<feature type="transmembrane region" description="Helical" evidence="6">
    <location>
        <begin position="93"/>
        <end position="113"/>
    </location>
</feature>
<feature type="transmembrane region" description="Helical" evidence="6">
    <location>
        <begin position="276"/>
        <end position="298"/>
    </location>
</feature>
<evidence type="ECO:0000256" key="1">
    <source>
        <dbReference type="ARBA" id="ARBA00004141"/>
    </source>
</evidence>